<evidence type="ECO:0000256" key="4">
    <source>
        <dbReference type="ARBA" id="ARBA00022786"/>
    </source>
</evidence>
<dbReference type="SMART" id="SM00028">
    <property type="entry name" value="TPR"/>
    <property type="match status" value="2"/>
</dbReference>
<feature type="compositionally biased region" description="Acidic residues" evidence="7">
    <location>
        <begin position="1115"/>
        <end position="1144"/>
    </location>
</feature>
<evidence type="ECO:0000256" key="5">
    <source>
        <dbReference type="ARBA" id="ARBA00022803"/>
    </source>
</evidence>
<organism evidence="8 9">
    <name type="scientific">Coemansia spiralis</name>
    <dbReference type="NCBI Taxonomy" id="417178"/>
    <lineage>
        <taxon>Eukaryota</taxon>
        <taxon>Fungi</taxon>
        <taxon>Fungi incertae sedis</taxon>
        <taxon>Zoopagomycota</taxon>
        <taxon>Kickxellomycotina</taxon>
        <taxon>Kickxellomycetes</taxon>
        <taxon>Kickxellales</taxon>
        <taxon>Kickxellaceae</taxon>
        <taxon>Coemansia</taxon>
    </lineage>
</organism>
<comment type="caution">
    <text evidence="8">The sequence shown here is derived from an EMBL/GenBank/DDBJ whole genome shotgun (WGS) entry which is preliminary data.</text>
</comment>
<feature type="compositionally biased region" description="Polar residues" evidence="7">
    <location>
        <begin position="758"/>
        <end position="773"/>
    </location>
</feature>
<dbReference type="GO" id="GO:0031145">
    <property type="term" value="P:anaphase-promoting complex-dependent catabolic process"/>
    <property type="evidence" value="ECO:0007669"/>
    <property type="project" value="TreeGrafter"/>
</dbReference>
<gene>
    <name evidence="8" type="primary">cut9</name>
    <name evidence="8" type="ORF">GGI25_005741</name>
</gene>
<dbReference type="GO" id="GO:0051301">
    <property type="term" value="P:cell division"/>
    <property type="evidence" value="ECO:0007669"/>
    <property type="project" value="UniProtKB-KW"/>
</dbReference>
<dbReference type="EMBL" id="JANBTW010000117">
    <property type="protein sequence ID" value="KAJ2670719.1"/>
    <property type="molecule type" value="Genomic_DNA"/>
</dbReference>
<dbReference type="OrthoDB" id="10006270at2759"/>
<evidence type="ECO:0000256" key="1">
    <source>
        <dbReference type="ARBA" id="ARBA00022618"/>
    </source>
</evidence>
<dbReference type="SUPFAM" id="SSF48452">
    <property type="entry name" value="TPR-like"/>
    <property type="match status" value="1"/>
</dbReference>
<dbReference type="InterPro" id="IPR019734">
    <property type="entry name" value="TPR_rpt"/>
</dbReference>
<dbReference type="GO" id="GO:0045842">
    <property type="term" value="P:positive regulation of mitotic metaphase/anaphase transition"/>
    <property type="evidence" value="ECO:0007669"/>
    <property type="project" value="TreeGrafter"/>
</dbReference>
<evidence type="ECO:0000256" key="6">
    <source>
        <dbReference type="ARBA" id="ARBA00023306"/>
    </source>
</evidence>
<dbReference type="GO" id="GO:0005680">
    <property type="term" value="C:anaphase-promoting complex"/>
    <property type="evidence" value="ECO:0007669"/>
    <property type="project" value="TreeGrafter"/>
</dbReference>
<dbReference type="PANTHER" id="PTHR12558:SF9">
    <property type="entry name" value="CELL DIVISION CYCLE PROTEIN 16 HOMOLOG"/>
    <property type="match status" value="1"/>
</dbReference>
<evidence type="ECO:0000313" key="8">
    <source>
        <dbReference type="EMBL" id="KAJ2670719.1"/>
    </source>
</evidence>
<evidence type="ECO:0000313" key="9">
    <source>
        <dbReference type="Proteomes" id="UP001151518"/>
    </source>
</evidence>
<feature type="region of interest" description="Disordered" evidence="7">
    <location>
        <begin position="459"/>
        <end position="478"/>
    </location>
</feature>
<dbReference type="InterPro" id="IPR011990">
    <property type="entry name" value="TPR-like_helical_dom_sf"/>
</dbReference>
<dbReference type="AlphaFoldDB" id="A0A9W8G2C6"/>
<feature type="compositionally biased region" description="Polar residues" evidence="7">
    <location>
        <begin position="1094"/>
        <end position="1114"/>
    </location>
</feature>
<keyword evidence="1" id="KW-0132">Cell division</keyword>
<keyword evidence="6" id="KW-0131">Cell cycle</keyword>
<accession>A0A9W8G2C6</accession>
<dbReference type="Gene3D" id="1.25.40.10">
    <property type="entry name" value="Tetratricopeptide repeat domain"/>
    <property type="match status" value="3"/>
</dbReference>
<keyword evidence="2" id="KW-0677">Repeat</keyword>
<feature type="region of interest" description="Disordered" evidence="7">
    <location>
        <begin position="1092"/>
        <end position="1144"/>
    </location>
</feature>
<evidence type="ECO:0000256" key="7">
    <source>
        <dbReference type="SAM" id="MobiDB-lite"/>
    </source>
</evidence>
<dbReference type="PANTHER" id="PTHR12558">
    <property type="entry name" value="CELL DIVISION CYCLE 16,23,27"/>
    <property type="match status" value="1"/>
</dbReference>
<dbReference type="GO" id="GO:0016567">
    <property type="term" value="P:protein ubiquitination"/>
    <property type="evidence" value="ECO:0007669"/>
    <property type="project" value="TreeGrafter"/>
</dbReference>
<reference evidence="8" key="1">
    <citation type="submission" date="2022-07" db="EMBL/GenBank/DDBJ databases">
        <title>Phylogenomic reconstructions and comparative analyses of Kickxellomycotina fungi.</title>
        <authorList>
            <person name="Reynolds N.K."/>
            <person name="Stajich J.E."/>
            <person name="Barry K."/>
            <person name="Grigoriev I.V."/>
            <person name="Crous P."/>
            <person name="Smith M.E."/>
        </authorList>
    </citation>
    <scope>NUCLEOTIDE SEQUENCE</scope>
    <source>
        <strain evidence="8">NRRL 3115</strain>
    </source>
</reference>
<evidence type="ECO:0000256" key="3">
    <source>
        <dbReference type="ARBA" id="ARBA00022776"/>
    </source>
</evidence>
<dbReference type="GO" id="GO:0005737">
    <property type="term" value="C:cytoplasm"/>
    <property type="evidence" value="ECO:0007669"/>
    <property type="project" value="TreeGrafter"/>
</dbReference>
<keyword evidence="3" id="KW-0498">Mitosis</keyword>
<name>A0A9W8G2C6_9FUNG</name>
<feature type="region of interest" description="Disordered" evidence="7">
    <location>
        <begin position="739"/>
        <end position="777"/>
    </location>
</feature>
<sequence length="1144" mass="121535">MSDIHNRTLEVVTHLRSLRTSCAKGMAWCSALIWAEKAFLLSEDTDDLLWLIDALVTNGQFRQAEEWLLNPLYGAKCRASSHGRYLASVVAMRLGRAEEALELLAVDSSRHTRMSASSEFTEGSRAEKTPMLETPVAARKMAGGTSTASTESLVSSISLADQRSGVSGGNMLQGVDTSSGSQSLLESLNQSNTAPLNPRAWMMYMQGAAVIQLANIGGNEDTPGIKSLSLRYPEARLGLWPGDSASGLPPPMPNISKTPMPHTKQVQIARLGMIDSLVARLWIETLRVDPRCWEAWSGIHEYGLLTSEEECRLISCLDWSSSSGGSQAVAGFFKDYCLATRTSFSLGKATVEATERLLSAYPQLMKDPVLQTIQAARLLALGCARESLEYTVAVLEHRRVPDPSATAIHITALTMLHSKEALFRIAHELAEEFGISSIKRAEIEPSDTSSILAPISISGSAGGGASISTTTPRGSSIGAAVAGTGRVRTGARGLLIPETPSKIGSVSGLNDNIAGAGSIRRAGNSASGIASAVAQSASSAATAAWRGLWGLPTWTHPGPPVMATYPCALGPAQSSAVSTEMSMSTLGTFTTTNAQSVGSPTQYEFIGASLAWYAIGCYYLVSATLMVSPGVSQQEWPLAGMLYGNGFAAPTSRHMGVGDAASAATLRRNAPLSAEAEHALAEARRWLAKTTLASPRSIVAWVAFAHTFIISSEWESATRALHTAVGLCGCEGIIHGGGRDSAPSALPPQTPSKKAKQADNTLFPNSNATNKNGGYQAEDTDVERGSLLAYVPLASLGGVYLQMGDLGMAESCFDASACCLSGRHIADCINAWRSVLDSLDNSNILEWSADKERIDAVAALGIQPASQLDSQLLNDVGVMYYSNGDFEKARMSFIIALATLHTNNHMQRSLHTAFSLSSTRNANRRLSPELKAYSALISANLGNTLRKLGDFKAALLCLQAAAEHAPCNMGILLSMAFTLHQRAIQNYNASSSDSNADLDKAIDIYHRILADQPGDPVTTDLLSLALELSINIQDIPSLDGILGIDGALTSKPELFELKDPVEIGLFNGMDDASADNGNTTDDAGYQHADHNKHINQSSQAADERQTLSQLTASSADEDSDEVMDIEEDSDNGDSSESDSDMAMD</sequence>
<evidence type="ECO:0000256" key="2">
    <source>
        <dbReference type="ARBA" id="ARBA00022737"/>
    </source>
</evidence>
<dbReference type="Proteomes" id="UP001151518">
    <property type="component" value="Unassembled WGS sequence"/>
</dbReference>
<keyword evidence="5" id="KW-0802">TPR repeat</keyword>
<dbReference type="Pfam" id="PF12895">
    <property type="entry name" value="ANAPC3"/>
    <property type="match status" value="1"/>
</dbReference>
<proteinExistence type="predicted"/>
<protein>
    <submittedName>
        <fullName evidence="8">Anaphase-promoting complex subunit Cut9</fullName>
    </submittedName>
</protein>
<keyword evidence="4" id="KW-0833">Ubl conjugation pathway</keyword>